<gene>
    <name evidence="2" type="ORF">CLV60_11773</name>
</gene>
<name>A0A2P8FNA4_9BACT</name>
<feature type="domain" description="Inositol polyphosphate-related phosphatase" evidence="1">
    <location>
        <begin position="90"/>
        <end position="237"/>
    </location>
</feature>
<sequence length="328" mass="37197">MASHLPLHKHRFLKSVSWLFILFFLIEATPAVREMTEHSGVRPTRWASDSANAGSFSVITYNIAGLPQLICSAATPRKESISAIGRLLNRFDIAHVQEDFNYNQYLYHTGNTHPFRTPTKGAVMTGDGLNTLSKFPVKQLRRIAWTDCTGADCFTPKGFTYTRIEIAPNRFIDFYNVHANAYNHPRATLARRHNMEQLSAYIRQHSLGNAVIVMGDLNGRYSFGQDNVDWLLKENELVDTWIRLHCNGIIPKAKEDLPPNDILSISDSTETIDKILFRSSESIHLEPFGYVLEKQSFYNSSGLPLSDHHPVSALFKWKSAQPMITFTP</sequence>
<dbReference type="GO" id="GO:0016791">
    <property type="term" value="F:phosphatase activity"/>
    <property type="evidence" value="ECO:0007669"/>
    <property type="project" value="InterPro"/>
</dbReference>
<dbReference type="GO" id="GO:0004519">
    <property type="term" value="F:endonuclease activity"/>
    <property type="evidence" value="ECO:0007669"/>
    <property type="project" value="UniProtKB-KW"/>
</dbReference>
<dbReference type="Gene3D" id="3.60.10.10">
    <property type="entry name" value="Endonuclease/exonuclease/phosphatase"/>
    <property type="match status" value="1"/>
</dbReference>
<comment type="caution">
    <text evidence="2">The sequence shown here is derived from an EMBL/GenBank/DDBJ whole genome shotgun (WGS) entry which is preliminary data.</text>
</comment>
<dbReference type="SUPFAM" id="SSF56219">
    <property type="entry name" value="DNase I-like"/>
    <property type="match status" value="1"/>
</dbReference>
<reference evidence="2 3" key="1">
    <citation type="submission" date="2018-03" db="EMBL/GenBank/DDBJ databases">
        <title>Genomic Encyclopedia of Archaeal and Bacterial Type Strains, Phase II (KMG-II): from individual species to whole genera.</title>
        <authorList>
            <person name="Goeker M."/>
        </authorList>
    </citation>
    <scope>NUCLEOTIDE SEQUENCE [LARGE SCALE GENOMIC DNA]</scope>
    <source>
        <strain evidence="2 3">DSM 29057</strain>
    </source>
</reference>
<keyword evidence="2" id="KW-0540">Nuclease</keyword>
<keyword evidence="2" id="KW-0378">Hydrolase</keyword>
<organism evidence="2 3">
    <name type="scientific">Dyadobacter jiangsuensis</name>
    <dbReference type="NCBI Taxonomy" id="1591085"/>
    <lineage>
        <taxon>Bacteria</taxon>
        <taxon>Pseudomonadati</taxon>
        <taxon>Bacteroidota</taxon>
        <taxon>Cytophagia</taxon>
        <taxon>Cytophagales</taxon>
        <taxon>Spirosomataceae</taxon>
        <taxon>Dyadobacter</taxon>
    </lineage>
</organism>
<dbReference type="InterPro" id="IPR038772">
    <property type="entry name" value="Sph/SMPD2-like"/>
</dbReference>
<accession>A0A2P8FNA4</accession>
<dbReference type="EMBL" id="PYAS01000017">
    <property type="protein sequence ID" value="PSL23196.1"/>
    <property type="molecule type" value="Genomic_DNA"/>
</dbReference>
<keyword evidence="2" id="KW-0255">Endonuclease</keyword>
<dbReference type="InterPro" id="IPR036691">
    <property type="entry name" value="Endo/exonu/phosph_ase_sf"/>
</dbReference>
<dbReference type="Proteomes" id="UP000241964">
    <property type="component" value="Unassembled WGS sequence"/>
</dbReference>
<evidence type="ECO:0000259" key="1">
    <source>
        <dbReference type="Pfam" id="PF22669"/>
    </source>
</evidence>
<dbReference type="OrthoDB" id="7316663at2"/>
<proteinExistence type="predicted"/>
<keyword evidence="3" id="KW-1185">Reference proteome</keyword>
<dbReference type="InterPro" id="IPR000300">
    <property type="entry name" value="IPPc"/>
</dbReference>
<dbReference type="PANTHER" id="PTHR16320">
    <property type="entry name" value="SPHINGOMYELINASE FAMILY MEMBER"/>
    <property type="match status" value="1"/>
</dbReference>
<evidence type="ECO:0000313" key="2">
    <source>
        <dbReference type="EMBL" id="PSL23196.1"/>
    </source>
</evidence>
<dbReference type="GO" id="GO:0004767">
    <property type="term" value="F:sphingomyelin phosphodiesterase activity"/>
    <property type="evidence" value="ECO:0007669"/>
    <property type="project" value="InterPro"/>
</dbReference>
<keyword evidence="2" id="KW-0269">Exonuclease</keyword>
<dbReference type="GO" id="GO:0004527">
    <property type="term" value="F:exonuclease activity"/>
    <property type="evidence" value="ECO:0007669"/>
    <property type="project" value="UniProtKB-KW"/>
</dbReference>
<protein>
    <submittedName>
        <fullName evidence="2">Endonuclease/exonuclease/phosphatase family protein</fullName>
    </submittedName>
</protein>
<evidence type="ECO:0000313" key="3">
    <source>
        <dbReference type="Proteomes" id="UP000241964"/>
    </source>
</evidence>
<dbReference type="Pfam" id="PF22669">
    <property type="entry name" value="Exo_endo_phos2"/>
    <property type="match status" value="1"/>
</dbReference>
<dbReference type="AlphaFoldDB" id="A0A2P8FNA4"/>
<dbReference type="PANTHER" id="PTHR16320:SF1">
    <property type="entry name" value="SPHINGOMYELINASE DDB_G0288017"/>
    <property type="match status" value="1"/>
</dbReference>
<dbReference type="GO" id="GO:0005737">
    <property type="term" value="C:cytoplasm"/>
    <property type="evidence" value="ECO:0007669"/>
    <property type="project" value="TreeGrafter"/>
</dbReference>
<dbReference type="RefSeq" id="WP_106598832.1">
    <property type="nucleotide sequence ID" value="NZ_PYAS01000017.1"/>
</dbReference>
<dbReference type="GO" id="GO:0046856">
    <property type="term" value="P:phosphatidylinositol dephosphorylation"/>
    <property type="evidence" value="ECO:0007669"/>
    <property type="project" value="InterPro"/>
</dbReference>